<dbReference type="Proteomes" id="UP000599074">
    <property type="component" value="Unassembled WGS sequence"/>
</dbReference>
<dbReference type="NCBIfam" id="NF033580">
    <property type="entry name" value="transpos_IS5_3"/>
    <property type="match status" value="1"/>
</dbReference>
<dbReference type="EMBL" id="BOON01000031">
    <property type="protein sequence ID" value="GII23841.1"/>
    <property type="molecule type" value="Genomic_DNA"/>
</dbReference>
<evidence type="ECO:0000313" key="4">
    <source>
        <dbReference type="Proteomes" id="UP000599074"/>
    </source>
</evidence>
<organism evidence="3 4">
    <name type="scientific">Planosporangium mesophilum</name>
    <dbReference type="NCBI Taxonomy" id="689768"/>
    <lineage>
        <taxon>Bacteria</taxon>
        <taxon>Bacillati</taxon>
        <taxon>Actinomycetota</taxon>
        <taxon>Actinomycetes</taxon>
        <taxon>Micromonosporales</taxon>
        <taxon>Micromonosporaceae</taxon>
        <taxon>Planosporangium</taxon>
    </lineage>
</organism>
<feature type="domain" description="Transposase IS4-like" evidence="2">
    <location>
        <begin position="13"/>
        <end position="156"/>
    </location>
</feature>
<feature type="region of interest" description="Disordered" evidence="1">
    <location>
        <begin position="90"/>
        <end position="113"/>
    </location>
</feature>
<dbReference type="GO" id="GO:0003677">
    <property type="term" value="F:DNA binding"/>
    <property type="evidence" value="ECO:0007669"/>
    <property type="project" value="InterPro"/>
</dbReference>
<dbReference type="PANTHER" id="PTHR30007">
    <property type="entry name" value="PHP DOMAIN PROTEIN"/>
    <property type="match status" value="1"/>
</dbReference>
<evidence type="ECO:0000256" key="1">
    <source>
        <dbReference type="SAM" id="MobiDB-lite"/>
    </source>
</evidence>
<sequence length="161" mass="17838">MNPSAGPEGGLSTKIHLAVDGRGRPLAFLLIPGQAGDNPHLLPLLDAISVNAPGPGRPRKRPDLLIADKGYAHDSTRRALRRRGLRHAIPERSDQVERRAAKGSAGGRPPAFDREVYKQRNVVERCFNRLKQWRDPATRFAKRASSYRASLVLIAAVIWLR</sequence>
<dbReference type="PANTHER" id="PTHR30007:SF1">
    <property type="entry name" value="BLR1914 PROTEIN"/>
    <property type="match status" value="1"/>
</dbReference>
<dbReference type="Pfam" id="PF01609">
    <property type="entry name" value="DDE_Tnp_1"/>
    <property type="match status" value="1"/>
</dbReference>
<dbReference type="GO" id="GO:0004803">
    <property type="term" value="F:transposase activity"/>
    <property type="evidence" value="ECO:0007669"/>
    <property type="project" value="InterPro"/>
</dbReference>
<dbReference type="GO" id="GO:0006313">
    <property type="term" value="P:DNA transposition"/>
    <property type="evidence" value="ECO:0007669"/>
    <property type="project" value="InterPro"/>
</dbReference>
<evidence type="ECO:0000259" key="2">
    <source>
        <dbReference type="Pfam" id="PF01609"/>
    </source>
</evidence>
<proteinExistence type="predicted"/>
<protein>
    <submittedName>
        <fullName evidence="3">IS5 family transposase</fullName>
    </submittedName>
</protein>
<reference evidence="3" key="1">
    <citation type="submission" date="2021-01" db="EMBL/GenBank/DDBJ databases">
        <title>Whole genome shotgun sequence of Planosporangium mesophilum NBRC 109066.</title>
        <authorList>
            <person name="Komaki H."/>
            <person name="Tamura T."/>
        </authorList>
    </citation>
    <scope>NUCLEOTIDE SEQUENCE</scope>
    <source>
        <strain evidence="3">NBRC 109066</strain>
    </source>
</reference>
<feature type="compositionally biased region" description="Basic and acidic residues" evidence="1">
    <location>
        <begin position="90"/>
        <end position="100"/>
    </location>
</feature>
<accession>A0A8J3X1I3</accession>
<gene>
    <name evidence="3" type="ORF">Pme01_34380</name>
</gene>
<dbReference type="InterPro" id="IPR002559">
    <property type="entry name" value="Transposase_11"/>
</dbReference>
<keyword evidence="4" id="KW-1185">Reference proteome</keyword>
<evidence type="ECO:0000313" key="3">
    <source>
        <dbReference type="EMBL" id="GII23841.1"/>
    </source>
</evidence>
<comment type="caution">
    <text evidence="3">The sequence shown here is derived from an EMBL/GenBank/DDBJ whole genome shotgun (WGS) entry which is preliminary data.</text>
</comment>
<name>A0A8J3X1I3_9ACTN</name>
<dbReference type="AlphaFoldDB" id="A0A8J3X1I3"/>